<accession>A0A2J6QBA5</accession>
<evidence type="ECO:0000313" key="3">
    <source>
        <dbReference type="Proteomes" id="UP000235672"/>
    </source>
</evidence>
<reference evidence="2 3" key="1">
    <citation type="submission" date="2016-05" db="EMBL/GenBank/DDBJ databases">
        <title>A degradative enzymes factory behind the ericoid mycorrhizal symbiosis.</title>
        <authorList>
            <consortium name="DOE Joint Genome Institute"/>
            <person name="Martino E."/>
            <person name="Morin E."/>
            <person name="Grelet G."/>
            <person name="Kuo A."/>
            <person name="Kohler A."/>
            <person name="Daghino S."/>
            <person name="Barry K."/>
            <person name="Choi C."/>
            <person name="Cichocki N."/>
            <person name="Clum A."/>
            <person name="Copeland A."/>
            <person name="Hainaut M."/>
            <person name="Haridas S."/>
            <person name="Labutti K."/>
            <person name="Lindquist E."/>
            <person name="Lipzen A."/>
            <person name="Khouja H.-R."/>
            <person name="Murat C."/>
            <person name="Ohm R."/>
            <person name="Olson A."/>
            <person name="Spatafora J."/>
            <person name="Veneault-Fourrey C."/>
            <person name="Henrissat B."/>
            <person name="Grigoriev I."/>
            <person name="Martin F."/>
            <person name="Perotto S."/>
        </authorList>
    </citation>
    <scope>NUCLEOTIDE SEQUENCE [LARGE SCALE GENOMIC DNA]</scope>
    <source>
        <strain evidence="2 3">UAMH 7357</strain>
    </source>
</reference>
<protein>
    <submittedName>
        <fullName evidence="2">Uncharacterized protein</fullName>
    </submittedName>
</protein>
<keyword evidence="3" id="KW-1185">Reference proteome</keyword>
<dbReference type="Proteomes" id="UP000235672">
    <property type="component" value="Unassembled WGS sequence"/>
</dbReference>
<proteinExistence type="predicted"/>
<gene>
    <name evidence="2" type="ORF">NA56DRAFT_700906</name>
</gene>
<organism evidence="2 3">
    <name type="scientific">Hyaloscypha hepaticicola</name>
    <dbReference type="NCBI Taxonomy" id="2082293"/>
    <lineage>
        <taxon>Eukaryota</taxon>
        <taxon>Fungi</taxon>
        <taxon>Dikarya</taxon>
        <taxon>Ascomycota</taxon>
        <taxon>Pezizomycotina</taxon>
        <taxon>Leotiomycetes</taxon>
        <taxon>Helotiales</taxon>
        <taxon>Hyaloscyphaceae</taxon>
        <taxon>Hyaloscypha</taxon>
    </lineage>
</organism>
<sequence>MDPNCPDLYERYQIWSEIVDEPIAIFQACTQLESARVDEAYLELSASAIDDIRHDSNFKFFYPTYFIVQVRHAASFDHVFYPDDTAPLNTSYSTRLYPADSTTLDGVSSTQSFDSTAGTSCFFCFFSLKAPLNHCCGCCACFCLLLANFSSFSRCFSLTGFTCVHAILNGYTRAKGEDDSSAAGARGEGRTLVW</sequence>
<name>A0A2J6QBA5_9HELO</name>
<evidence type="ECO:0000313" key="2">
    <source>
        <dbReference type="EMBL" id="PMD23518.1"/>
    </source>
</evidence>
<evidence type="ECO:0000256" key="1">
    <source>
        <dbReference type="SAM" id="MobiDB-lite"/>
    </source>
</evidence>
<feature type="region of interest" description="Disordered" evidence="1">
    <location>
        <begin position="175"/>
        <end position="194"/>
    </location>
</feature>
<dbReference type="EMBL" id="KZ613474">
    <property type="protein sequence ID" value="PMD23518.1"/>
    <property type="molecule type" value="Genomic_DNA"/>
</dbReference>
<dbReference type="AlphaFoldDB" id="A0A2J6QBA5"/>